<dbReference type="Pfam" id="PF20499">
    <property type="entry name" value="DUF6729"/>
    <property type="match status" value="1"/>
</dbReference>
<dbReference type="GeneID" id="6078866"/>
<reference evidence="3 4" key="1">
    <citation type="journal article" date="2008" name="Nature">
        <title>The genome of Laccaria bicolor provides insights into mycorrhizal symbiosis.</title>
        <authorList>
            <person name="Martin F."/>
            <person name="Aerts A."/>
            <person name="Ahren D."/>
            <person name="Brun A."/>
            <person name="Danchin E.G.J."/>
            <person name="Duchaussoy F."/>
            <person name="Gibon J."/>
            <person name="Kohler A."/>
            <person name="Lindquist E."/>
            <person name="Pereda V."/>
            <person name="Salamov A."/>
            <person name="Shapiro H.J."/>
            <person name="Wuyts J."/>
            <person name="Blaudez D."/>
            <person name="Buee M."/>
            <person name="Brokstein P."/>
            <person name="Canbaeck B."/>
            <person name="Cohen D."/>
            <person name="Courty P.E."/>
            <person name="Coutinho P.M."/>
            <person name="Delaruelle C."/>
            <person name="Detter J.C."/>
            <person name="Deveau A."/>
            <person name="DiFazio S."/>
            <person name="Duplessis S."/>
            <person name="Fraissinet-Tachet L."/>
            <person name="Lucic E."/>
            <person name="Frey-Klett P."/>
            <person name="Fourrey C."/>
            <person name="Feussner I."/>
            <person name="Gay G."/>
            <person name="Grimwood J."/>
            <person name="Hoegger P.J."/>
            <person name="Jain P."/>
            <person name="Kilaru S."/>
            <person name="Labbe J."/>
            <person name="Lin Y.C."/>
            <person name="Legue V."/>
            <person name="Le Tacon F."/>
            <person name="Marmeisse R."/>
            <person name="Melayah D."/>
            <person name="Montanini B."/>
            <person name="Muratet M."/>
            <person name="Nehls U."/>
            <person name="Niculita-Hirzel H."/>
            <person name="Oudot-Le Secq M.P."/>
            <person name="Peter M."/>
            <person name="Quesneville H."/>
            <person name="Rajashekar B."/>
            <person name="Reich M."/>
            <person name="Rouhier N."/>
            <person name="Schmutz J."/>
            <person name="Yin T."/>
            <person name="Chalot M."/>
            <person name="Henrissat B."/>
            <person name="Kuees U."/>
            <person name="Lucas S."/>
            <person name="Van de Peer Y."/>
            <person name="Podila G.K."/>
            <person name="Polle A."/>
            <person name="Pukkila P.J."/>
            <person name="Richardson P.M."/>
            <person name="Rouze P."/>
            <person name="Sanders I.R."/>
            <person name="Stajich J.E."/>
            <person name="Tunlid A."/>
            <person name="Tuskan G."/>
            <person name="Grigoriev I.V."/>
        </authorList>
    </citation>
    <scope>NUCLEOTIDE SEQUENCE [LARGE SCALE GENOMIC DNA]</scope>
    <source>
        <strain evidence="4">S238N-H82 / ATCC MYA-4686</strain>
    </source>
</reference>
<evidence type="ECO:0000259" key="2">
    <source>
        <dbReference type="Pfam" id="PF20499"/>
    </source>
</evidence>
<name>B0DHG1_LACBS</name>
<feature type="domain" description="DUF6729" evidence="2">
    <location>
        <begin position="153"/>
        <end position="323"/>
    </location>
</feature>
<organism evidence="4">
    <name type="scientific">Laccaria bicolor (strain S238N-H82 / ATCC MYA-4686)</name>
    <name type="common">Bicoloured deceiver</name>
    <name type="synonym">Laccaria laccata var. bicolor</name>
    <dbReference type="NCBI Taxonomy" id="486041"/>
    <lineage>
        <taxon>Eukaryota</taxon>
        <taxon>Fungi</taxon>
        <taxon>Dikarya</taxon>
        <taxon>Basidiomycota</taxon>
        <taxon>Agaricomycotina</taxon>
        <taxon>Agaricomycetes</taxon>
        <taxon>Agaricomycetidae</taxon>
        <taxon>Agaricales</taxon>
        <taxon>Agaricineae</taxon>
        <taxon>Hydnangiaceae</taxon>
        <taxon>Laccaria</taxon>
    </lineage>
</organism>
<feature type="compositionally biased region" description="Acidic residues" evidence="1">
    <location>
        <begin position="83"/>
        <end position="108"/>
    </location>
</feature>
<dbReference type="RefSeq" id="XP_001883302.1">
    <property type="nucleotide sequence ID" value="XM_001883267.1"/>
</dbReference>
<dbReference type="InParanoid" id="B0DHG1"/>
<sequence length="496" mass="56123">MNVASIFQFSAQDTCRASSVPSSPSATAPTSFPDPLPPSSHETELSANMSFISHNIIPPEDLQCPVELDDEDDGNLEISGDGLGDEDEFSIEGDEADDERDPGEEDAGMQDMTGLHPRRPMPLWLRDAFKLKVTKSAQRNKKGLPPLYANHQTFWFPQPSTFFILQWKVVSPQNLYNPKFTLWDPESLCPNGIPCPNCCTWLCRLCHISHPRRCVSINETFIIIGYRYRCPKCLHPVSGKNTVTFRNWDTRILAVLPSELATKFPARLSHRSGISTTLAGWMWSCFQNGMGAKQFSDALCVQHLLKYDELHLQYLDLLARCTLDGWSGQKYEAFPLFENRGPQGLHGFVPGAIWIQDMYDCYIEEHKSKFNQHTAMLSAEICALDHSHKITKHITKVNGEEVFTALLTVTNQLGKIRSCNLVATKSHAQFEEALKGILHSLKLYSHILLYLFFTDNMADKQFLEHCFLSLLESVVPVEKYQNLEPLVVPDNVLIFI</sequence>
<evidence type="ECO:0000313" key="3">
    <source>
        <dbReference type="EMBL" id="EDR06014.1"/>
    </source>
</evidence>
<keyword evidence="4" id="KW-1185">Reference proteome</keyword>
<dbReference type="OrthoDB" id="1920326at2759"/>
<protein>
    <submittedName>
        <fullName evidence="3">Predicted protein</fullName>
    </submittedName>
</protein>
<dbReference type="EMBL" id="DS547110">
    <property type="protein sequence ID" value="EDR06014.1"/>
    <property type="molecule type" value="Genomic_DNA"/>
</dbReference>
<dbReference type="Proteomes" id="UP000001194">
    <property type="component" value="Unassembled WGS sequence"/>
</dbReference>
<evidence type="ECO:0000313" key="4">
    <source>
        <dbReference type="Proteomes" id="UP000001194"/>
    </source>
</evidence>
<feature type="region of interest" description="Disordered" evidence="1">
    <location>
        <begin position="11"/>
        <end position="47"/>
    </location>
</feature>
<gene>
    <name evidence="3" type="ORF">LACBIDRAFT_302278</name>
</gene>
<dbReference type="HOGENOM" id="CLU_019100_0_0_1"/>
<dbReference type="InterPro" id="IPR046616">
    <property type="entry name" value="DUF6729"/>
</dbReference>
<accession>B0DHG1</accession>
<proteinExistence type="predicted"/>
<evidence type="ECO:0000256" key="1">
    <source>
        <dbReference type="SAM" id="MobiDB-lite"/>
    </source>
</evidence>
<feature type="region of interest" description="Disordered" evidence="1">
    <location>
        <begin position="71"/>
        <end position="117"/>
    </location>
</feature>
<feature type="compositionally biased region" description="Low complexity" evidence="1">
    <location>
        <begin position="17"/>
        <end position="31"/>
    </location>
</feature>
<dbReference type="AlphaFoldDB" id="B0DHG1"/>
<dbReference type="KEGG" id="lbc:LACBIDRAFT_302278"/>